<feature type="region of interest" description="Disordered" evidence="1">
    <location>
        <begin position="133"/>
        <end position="194"/>
    </location>
</feature>
<evidence type="ECO:0000313" key="6">
    <source>
        <dbReference type="Proteomes" id="UP000030710"/>
    </source>
</evidence>
<feature type="domain" description="DUF8073" evidence="4">
    <location>
        <begin position="6"/>
        <end position="128"/>
    </location>
</feature>
<reference evidence="5 6" key="1">
    <citation type="journal article" date="2013" name="PLoS ONE">
        <title>Assembly-driven community genomics of a hypersaline microbial ecosystem.</title>
        <authorList>
            <person name="Podell S."/>
            <person name="Ugalde J.A."/>
            <person name="Narasingarao P."/>
            <person name="Banfield J.F."/>
            <person name="Heidelberg K.B."/>
            <person name="Allen E.E."/>
        </authorList>
    </citation>
    <scope>NUCLEOTIDE SEQUENCE [LARGE SCALE GENOMIC DNA]</scope>
    <source>
        <strain evidence="6">J07HQW2</strain>
    </source>
</reference>
<feature type="compositionally biased region" description="Basic and acidic residues" evidence="1">
    <location>
        <begin position="148"/>
        <end position="165"/>
    </location>
</feature>
<dbReference type="InterPro" id="IPR058811">
    <property type="entry name" value="DUF8073_N"/>
</dbReference>
<dbReference type="HOGENOM" id="CLU_528560_0_0_2"/>
<feature type="domain" description="DUF8073" evidence="3">
    <location>
        <begin position="237"/>
        <end position="277"/>
    </location>
</feature>
<dbReference type="Pfam" id="PF26271">
    <property type="entry name" value="DUF8073_M"/>
    <property type="match status" value="1"/>
</dbReference>
<feature type="compositionally biased region" description="Polar residues" evidence="1">
    <location>
        <begin position="134"/>
        <end position="147"/>
    </location>
</feature>
<feature type="compositionally biased region" description="Polar residues" evidence="1">
    <location>
        <begin position="54"/>
        <end position="63"/>
    </location>
</feature>
<gene>
    <name evidence="5" type="ORF">J07HQW2_03299</name>
</gene>
<evidence type="ECO:0000256" key="1">
    <source>
        <dbReference type="SAM" id="MobiDB-lite"/>
    </source>
</evidence>
<proteinExistence type="predicted"/>
<dbReference type="AlphaFoldDB" id="U1NI05"/>
<feature type="compositionally biased region" description="Polar residues" evidence="1">
    <location>
        <begin position="307"/>
        <end position="344"/>
    </location>
</feature>
<protein>
    <submittedName>
        <fullName evidence="5">Uncharacterized protein</fullName>
    </submittedName>
</protein>
<dbReference type="Proteomes" id="UP000030710">
    <property type="component" value="Unassembled WGS sequence"/>
</dbReference>
<dbReference type="InterPro" id="IPR058810">
    <property type="entry name" value="DUF8073_C"/>
</dbReference>
<feature type="region of interest" description="Disordered" evidence="1">
    <location>
        <begin position="54"/>
        <end position="77"/>
    </location>
</feature>
<dbReference type="Pfam" id="PF26272">
    <property type="entry name" value="DUF8073_N"/>
    <property type="match status" value="1"/>
</dbReference>
<dbReference type="Pfam" id="PF26270">
    <property type="entry name" value="DUF8073_C"/>
    <property type="match status" value="1"/>
</dbReference>
<feature type="region of interest" description="Disordered" evidence="1">
    <location>
        <begin position="281"/>
        <end position="362"/>
    </location>
</feature>
<evidence type="ECO:0000313" key="5">
    <source>
        <dbReference type="EMBL" id="ERG96815.1"/>
    </source>
</evidence>
<feature type="compositionally biased region" description="Basic and acidic residues" evidence="1">
    <location>
        <begin position="345"/>
        <end position="357"/>
    </location>
</feature>
<feature type="domain" description="DUF8073" evidence="2">
    <location>
        <begin position="388"/>
        <end position="453"/>
    </location>
</feature>
<feature type="compositionally biased region" description="Acidic residues" evidence="1">
    <location>
        <begin position="288"/>
        <end position="306"/>
    </location>
</feature>
<name>U1NI05_9EURY</name>
<evidence type="ECO:0000259" key="4">
    <source>
        <dbReference type="Pfam" id="PF26272"/>
    </source>
</evidence>
<accession>U1NI05</accession>
<dbReference type="InterPro" id="IPR058809">
    <property type="entry name" value="DUF8073_M"/>
</dbReference>
<sequence>MSISLQSSFNALSRVIEQFESDGNAVRRVEAATPTTKSETGAQPLTATIYTPLSSQLQPLGTNDESTDVDSDSEVDSTRITAEMTDGRVCISYMLPSLRPPEIDISVKIQSVDAEVSGDEIILRIEVDIGERYANSNPTSDESTTAESRLDNRDHGDESDTENSRMRYKSHKSSDSAWSPPSAEGVFGGSITNSEMKKNATDGLMTATDTVEGRVDDSGITVDDELSQVRNDSIPPYEDETYLQRLYETCDTFSEMSDKIELDVAGETVRRYMIEADVHSPTRYNDTVDGDAESPETESNDEETEADGSTSTDSVHIKDNCTNADSSPSTDVSADSADQMSVGTDHNEQRHTPRPDAVDNITGTETLSIPDEQLVTDGAGLPSELEVDDLIDAVVGARTVYEVQRRLGIEYRQTRDLLDQLDILDLVLRRVSGGPDPDCGVSYEAIATRIEQYTQT</sequence>
<dbReference type="eggNOG" id="arCOG06198">
    <property type="taxonomic scope" value="Archaea"/>
</dbReference>
<dbReference type="RefSeq" id="WP_021056277.1">
    <property type="nucleotide sequence ID" value="NZ_KE356561.1"/>
</dbReference>
<dbReference type="STRING" id="1238425.J07HQW2_03299"/>
<evidence type="ECO:0000259" key="2">
    <source>
        <dbReference type="Pfam" id="PF26270"/>
    </source>
</evidence>
<feature type="compositionally biased region" description="Acidic residues" evidence="1">
    <location>
        <begin position="65"/>
        <end position="75"/>
    </location>
</feature>
<organism evidence="5 6">
    <name type="scientific">Haloquadratum walsbyi J07HQW2</name>
    <dbReference type="NCBI Taxonomy" id="1238425"/>
    <lineage>
        <taxon>Archaea</taxon>
        <taxon>Methanobacteriati</taxon>
        <taxon>Methanobacteriota</taxon>
        <taxon>Stenosarchaea group</taxon>
        <taxon>Halobacteria</taxon>
        <taxon>Halobacteriales</taxon>
        <taxon>Haloferacaceae</taxon>
        <taxon>Haloquadratum</taxon>
    </lineage>
</organism>
<evidence type="ECO:0000259" key="3">
    <source>
        <dbReference type="Pfam" id="PF26271"/>
    </source>
</evidence>
<dbReference type="EMBL" id="KE356561">
    <property type="protein sequence ID" value="ERG96815.1"/>
    <property type="molecule type" value="Genomic_DNA"/>
</dbReference>